<evidence type="ECO:0000313" key="3">
    <source>
        <dbReference type="Proteomes" id="UP000305067"/>
    </source>
</evidence>
<evidence type="ECO:0000256" key="1">
    <source>
        <dbReference type="SAM" id="MobiDB-lite"/>
    </source>
</evidence>
<reference evidence="2 3" key="1">
    <citation type="journal article" date="2019" name="Nat. Ecol. Evol.">
        <title>Megaphylogeny resolves global patterns of mushroom evolution.</title>
        <authorList>
            <person name="Varga T."/>
            <person name="Krizsan K."/>
            <person name="Foldi C."/>
            <person name="Dima B."/>
            <person name="Sanchez-Garcia M."/>
            <person name="Sanchez-Ramirez S."/>
            <person name="Szollosi G.J."/>
            <person name="Szarkandi J.G."/>
            <person name="Papp V."/>
            <person name="Albert L."/>
            <person name="Andreopoulos W."/>
            <person name="Angelini C."/>
            <person name="Antonin V."/>
            <person name="Barry K.W."/>
            <person name="Bougher N.L."/>
            <person name="Buchanan P."/>
            <person name="Buyck B."/>
            <person name="Bense V."/>
            <person name="Catcheside P."/>
            <person name="Chovatia M."/>
            <person name="Cooper J."/>
            <person name="Damon W."/>
            <person name="Desjardin D."/>
            <person name="Finy P."/>
            <person name="Geml J."/>
            <person name="Haridas S."/>
            <person name="Hughes K."/>
            <person name="Justo A."/>
            <person name="Karasinski D."/>
            <person name="Kautmanova I."/>
            <person name="Kiss B."/>
            <person name="Kocsube S."/>
            <person name="Kotiranta H."/>
            <person name="LaButti K.M."/>
            <person name="Lechner B.E."/>
            <person name="Liimatainen K."/>
            <person name="Lipzen A."/>
            <person name="Lukacs Z."/>
            <person name="Mihaltcheva S."/>
            <person name="Morgado L.N."/>
            <person name="Niskanen T."/>
            <person name="Noordeloos M.E."/>
            <person name="Ohm R.A."/>
            <person name="Ortiz-Santana B."/>
            <person name="Ovrebo C."/>
            <person name="Racz N."/>
            <person name="Riley R."/>
            <person name="Savchenko A."/>
            <person name="Shiryaev A."/>
            <person name="Soop K."/>
            <person name="Spirin V."/>
            <person name="Szebenyi C."/>
            <person name="Tomsovsky M."/>
            <person name="Tulloss R.E."/>
            <person name="Uehling J."/>
            <person name="Grigoriev I.V."/>
            <person name="Vagvolgyi C."/>
            <person name="Papp T."/>
            <person name="Martin F.M."/>
            <person name="Miettinen O."/>
            <person name="Hibbett D.S."/>
            <person name="Nagy L.G."/>
        </authorList>
    </citation>
    <scope>NUCLEOTIDE SEQUENCE [LARGE SCALE GENOMIC DNA]</scope>
    <source>
        <strain evidence="2 3">CBS 309.79</strain>
    </source>
</reference>
<proteinExistence type="predicted"/>
<feature type="region of interest" description="Disordered" evidence="1">
    <location>
        <begin position="1"/>
        <end position="24"/>
    </location>
</feature>
<dbReference type="Proteomes" id="UP000305067">
    <property type="component" value="Unassembled WGS sequence"/>
</dbReference>
<feature type="region of interest" description="Disordered" evidence="1">
    <location>
        <begin position="139"/>
        <end position="162"/>
    </location>
</feature>
<dbReference type="OrthoDB" id="2793736at2759"/>
<dbReference type="EMBL" id="ML178831">
    <property type="protein sequence ID" value="TFK99868.1"/>
    <property type="molecule type" value="Genomic_DNA"/>
</dbReference>
<evidence type="ECO:0000313" key="2">
    <source>
        <dbReference type="EMBL" id="TFK99868.1"/>
    </source>
</evidence>
<accession>A0A5C3QI60</accession>
<feature type="region of interest" description="Disordered" evidence="1">
    <location>
        <begin position="185"/>
        <end position="210"/>
    </location>
</feature>
<protein>
    <submittedName>
        <fullName evidence="2">Uncharacterized protein</fullName>
    </submittedName>
</protein>
<organism evidence="2 3">
    <name type="scientific">Pterulicium gracile</name>
    <dbReference type="NCBI Taxonomy" id="1884261"/>
    <lineage>
        <taxon>Eukaryota</taxon>
        <taxon>Fungi</taxon>
        <taxon>Dikarya</taxon>
        <taxon>Basidiomycota</taxon>
        <taxon>Agaricomycotina</taxon>
        <taxon>Agaricomycetes</taxon>
        <taxon>Agaricomycetidae</taxon>
        <taxon>Agaricales</taxon>
        <taxon>Pleurotineae</taxon>
        <taxon>Pterulaceae</taxon>
        <taxon>Pterulicium</taxon>
    </lineage>
</organism>
<dbReference type="AlphaFoldDB" id="A0A5C3QI60"/>
<gene>
    <name evidence="2" type="ORF">BDV98DRAFT_657023</name>
</gene>
<sequence>MSNTHSQSTSSAAPPGSSNRINLSSSRATELAARLSSVKTMAQGCGQILSLCGPLSAEEFSLNARKIVALIEIARVTLRRSRIAVYHRPSDSQAKVDCMTPLKQKYFEMLAMLQQRRTDIPDTLQVRVSSLLIPLRRSTGTTEYPSEAQTPQRHVFTPPAPLSASSDTSSNLVFLTAAMSPPPSLSPLARRLNRKRPTSLSHDRRKTRDPIWPKDEQKDVMRQFNLLVDPPPPVKLQPLRRRFGIFCTLNNSMFRGKDSGSGSQWDGMHMHQSSLQNI</sequence>
<name>A0A5C3QI60_9AGAR</name>
<feature type="region of interest" description="Disordered" evidence="1">
    <location>
        <begin position="258"/>
        <end position="278"/>
    </location>
</feature>
<feature type="compositionally biased region" description="Polar residues" evidence="1">
    <location>
        <begin position="139"/>
        <end position="152"/>
    </location>
</feature>
<feature type="compositionally biased region" description="Basic residues" evidence="1">
    <location>
        <begin position="191"/>
        <end position="205"/>
    </location>
</feature>
<keyword evidence="3" id="KW-1185">Reference proteome</keyword>